<reference evidence="2 3" key="1">
    <citation type="submission" date="2018-11" db="EMBL/GenBank/DDBJ databases">
        <authorList>
            <consortium name="Pathogen Informatics"/>
        </authorList>
    </citation>
    <scope>NUCLEOTIDE SEQUENCE [LARGE SCALE GENOMIC DNA]</scope>
</reference>
<evidence type="ECO:0000256" key="1">
    <source>
        <dbReference type="SAM" id="MobiDB-lite"/>
    </source>
</evidence>
<name>A0A3P6Q5I8_DIBLA</name>
<keyword evidence="3" id="KW-1185">Reference proteome</keyword>
<protein>
    <submittedName>
        <fullName evidence="2">Uncharacterized protein</fullName>
    </submittedName>
</protein>
<evidence type="ECO:0000313" key="2">
    <source>
        <dbReference type="EMBL" id="VDK40667.1"/>
    </source>
</evidence>
<proteinExistence type="predicted"/>
<feature type="region of interest" description="Disordered" evidence="1">
    <location>
        <begin position="58"/>
        <end position="87"/>
    </location>
</feature>
<organism evidence="2 3">
    <name type="scientific">Dibothriocephalus latus</name>
    <name type="common">Fish tapeworm</name>
    <name type="synonym">Diphyllobothrium latum</name>
    <dbReference type="NCBI Taxonomy" id="60516"/>
    <lineage>
        <taxon>Eukaryota</taxon>
        <taxon>Metazoa</taxon>
        <taxon>Spiralia</taxon>
        <taxon>Lophotrochozoa</taxon>
        <taxon>Platyhelminthes</taxon>
        <taxon>Cestoda</taxon>
        <taxon>Eucestoda</taxon>
        <taxon>Diphyllobothriidea</taxon>
        <taxon>Diphyllobothriidae</taxon>
        <taxon>Dibothriocephalus</taxon>
    </lineage>
</organism>
<evidence type="ECO:0000313" key="3">
    <source>
        <dbReference type="Proteomes" id="UP000281553"/>
    </source>
</evidence>
<dbReference type="AlphaFoldDB" id="A0A3P6Q5I8"/>
<feature type="non-terminal residue" evidence="2">
    <location>
        <position position="87"/>
    </location>
</feature>
<sequence>MAENTGGTNAKVNKLAQYFRILPCPYTQQIFCYAATILKWFKLEKDRQEALAAALEAAKQQKATLRPQDETPVEGEGDEQQQQQAPA</sequence>
<accession>A0A3P6Q5I8</accession>
<gene>
    <name evidence="2" type="ORF">DILT_LOCUS1161</name>
</gene>
<dbReference type="Proteomes" id="UP000281553">
    <property type="component" value="Unassembled WGS sequence"/>
</dbReference>
<dbReference type="OrthoDB" id="6817893at2759"/>
<dbReference type="EMBL" id="UYRU01006982">
    <property type="protein sequence ID" value="VDK40667.1"/>
    <property type="molecule type" value="Genomic_DNA"/>
</dbReference>